<feature type="domain" description="AMP-dependent synthetase/ligase" evidence="3">
    <location>
        <begin position="20"/>
        <end position="392"/>
    </location>
</feature>
<dbReference type="Gene3D" id="3.40.50.12780">
    <property type="entry name" value="N-terminal domain of ligase-like"/>
    <property type="match status" value="1"/>
</dbReference>
<reference evidence="5 6" key="1">
    <citation type="submission" date="2020-07" db="EMBL/GenBank/DDBJ databases">
        <title>Sequencing the genomes of 1000 actinobacteria strains.</title>
        <authorList>
            <person name="Klenk H.-P."/>
        </authorList>
    </citation>
    <scope>NUCLEOTIDE SEQUENCE [LARGE SCALE GENOMIC DNA]</scope>
    <source>
        <strain evidence="5 6">DSM 24723</strain>
    </source>
</reference>
<dbReference type="Proteomes" id="UP000592181">
    <property type="component" value="Unassembled WGS sequence"/>
</dbReference>
<evidence type="ECO:0000313" key="5">
    <source>
        <dbReference type="EMBL" id="NYG35574.1"/>
    </source>
</evidence>
<dbReference type="InterPro" id="IPR025110">
    <property type="entry name" value="AMP-bd_C"/>
</dbReference>
<comment type="similarity">
    <text evidence="1">Belongs to the ATP-dependent AMP-binding enzyme family.</text>
</comment>
<keyword evidence="2 5" id="KW-0436">Ligase</keyword>
<accession>A0A852X5W3</accession>
<comment type="caution">
    <text evidence="5">The sequence shown here is derived from an EMBL/GenBank/DDBJ whole genome shotgun (WGS) entry which is preliminary data.</text>
</comment>
<name>A0A852X5W3_9MICO</name>
<dbReference type="PANTHER" id="PTHR43767:SF1">
    <property type="entry name" value="NONRIBOSOMAL PEPTIDE SYNTHASE PES1 (EUROFUNG)-RELATED"/>
    <property type="match status" value="1"/>
</dbReference>
<evidence type="ECO:0000259" key="3">
    <source>
        <dbReference type="Pfam" id="PF00501"/>
    </source>
</evidence>
<feature type="domain" description="AMP-binding enzyme C-terminal" evidence="4">
    <location>
        <begin position="442"/>
        <end position="517"/>
    </location>
</feature>
<dbReference type="InterPro" id="IPR020845">
    <property type="entry name" value="AMP-binding_CS"/>
</dbReference>
<dbReference type="Gene3D" id="3.30.300.30">
    <property type="match status" value="1"/>
</dbReference>
<dbReference type="FunFam" id="3.30.300.30:FF:000008">
    <property type="entry name" value="2,3-dihydroxybenzoate-AMP ligase"/>
    <property type="match status" value="1"/>
</dbReference>
<dbReference type="InterPro" id="IPR045851">
    <property type="entry name" value="AMP-bd_C_sf"/>
</dbReference>
<dbReference type="EMBL" id="JACBZX010000001">
    <property type="protein sequence ID" value="NYG35574.1"/>
    <property type="molecule type" value="Genomic_DNA"/>
</dbReference>
<evidence type="ECO:0000256" key="1">
    <source>
        <dbReference type="ARBA" id="ARBA00006432"/>
    </source>
</evidence>
<organism evidence="5 6">
    <name type="scientific">Janibacter alkaliphilus</name>
    <dbReference type="NCBI Taxonomy" id="1069963"/>
    <lineage>
        <taxon>Bacteria</taxon>
        <taxon>Bacillati</taxon>
        <taxon>Actinomycetota</taxon>
        <taxon>Actinomycetes</taxon>
        <taxon>Micrococcales</taxon>
        <taxon>Intrasporangiaceae</taxon>
        <taxon>Janibacter</taxon>
    </lineage>
</organism>
<dbReference type="PANTHER" id="PTHR43767">
    <property type="entry name" value="LONG-CHAIN-FATTY-ACID--COA LIGASE"/>
    <property type="match status" value="1"/>
</dbReference>
<dbReference type="AlphaFoldDB" id="A0A852X5W3"/>
<dbReference type="RefSeq" id="WP_179461227.1">
    <property type="nucleotide sequence ID" value="NZ_JACBZX010000001.1"/>
</dbReference>
<dbReference type="InterPro" id="IPR042099">
    <property type="entry name" value="ANL_N_sf"/>
</dbReference>
<dbReference type="Pfam" id="PF13193">
    <property type="entry name" value="AMP-binding_C"/>
    <property type="match status" value="1"/>
</dbReference>
<sequence length="530" mass="55639">MSAPPEPMPALRGSLTEAWQQVVAHAPDGLALRHDGTSTTAAELERAAETLAAALADRGVGPGDRVGVQLQNVPEVVMLMLALWRRGAAAVLLNPMYAGDELRHLVTDSGAVGLLVEASRHEEIAALVEGTDVAWLLTVGEGQAGPELDEEQDPEHDLATVLAAHDGRSAEPVAADHDTVALLTYTSGTTGPPKGAMNTHGNLLAVAATSAAVMHLTPADRVLAVAPLFHITGAVIDLATPLLAGAAVILPGRPTPDGAARLIREEAVTCTTGSITVFNGMDRLELPEDTFASVRCLHSGGAPVPPATVERFEQRHGVYIHNIYGMTETSSAVIAVPPGERAPVDATSGSLSIGKALPGVELRIVDPDGRPLPTGEPGELEIAGPAVVPGYWGKPEATAETFPGGRLRTGDGAIIDADGWVHIVDRLKDQINVSGYKVWPREVEDALLGHPAVHEAAVVGEPDDYSGERVVAHLTLAEGADVDADELIAFARERLARYKAPREVHLVEELPKTLTGKIQRRALRDGATRT</sequence>
<dbReference type="InterPro" id="IPR000873">
    <property type="entry name" value="AMP-dep_synth/lig_dom"/>
</dbReference>
<dbReference type="Pfam" id="PF00501">
    <property type="entry name" value="AMP-binding"/>
    <property type="match status" value="1"/>
</dbReference>
<evidence type="ECO:0000313" key="6">
    <source>
        <dbReference type="Proteomes" id="UP000592181"/>
    </source>
</evidence>
<dbReference type="SUPFAM" id="SSF56801">
    <property type="entry name" value="Acetyl-CoA synthetase-like"/>
    <property type="match status" value="1"/>
</dbReference>
<protein>
    <submittedName>
        <fullName evidence="5">Long-chain acyl-CoA synthetase</fullName>
        <ecNumber evidence="5">6.2.1.3</ecNumber>
    </submittedName>
</protein>
<dbReference type="InterPro" id="IPR050237">
    <property type="entry name" value="ATP-dep_AMP-bd_enzyme"/>
</dbReference>
<dbReference type="GO" id="GO:0004467">
    <property type="term" value="F:long-chain fatty acid-CoA ligase activity"/>
    <property type="evidence" value="ECO:0007669"/>
    <property type="project" value="UniProtKB-EC"/>
</dbReference>
<dbReference type="PROSITE" id="PS00455">
    <property type="entry name" value="AMP_BINDING"/>
    <property type="match status" value="1"/>
</dbReference>
<gene>
    <name evidence="5" type="ORF">BJY28_000043</name>
</gene>
<evidence type="ECO:0000259" key="4">
    <source>
        <dbReference type="Pfam" id="PF13193"/>
    </source>
</evidence>
<evidence type="ECO:0000256" key="2">
    <source>
        <dbReference type="ARBA" id="ARBA00022598"/>
    </source>
</evidence>
<keyword evidence="6" id="KW-1185">Reference proteome</keyword>
<dbReference type="EC" id="6.2.1.3" evidence="5"/>
<proteinExistence type="inferred from homology"/>